<accession>A0A543FUW5</accession>
<reference evidence="2 3" key="1">
    <citation type="submission" date="2019-06" db="EMBL/GenBank/DDBJ databases">
        <title>Sequencing the genomes of 1000 actinobacteria strains.</title>
        <authorList>
            <person name="Klenk H.-P."/>
        </authorList>
    </citation>
    <scope>NUCLEOTIDE SEQUENCE [LARGE SCALE GENOMIC DNA]</scope>
    <source>
        <strain evidence="2 3">DSM 45511</strain>
    </source>
</reference>
<keyword evidence="1" id="KW-0472">Membrane</keyword>
<evidence type="ECO:0000313" key="3">
    <source>
        <dbReference type="Proteomes" id="UP000319818"/>
    </source>
</evidence>
<name>A0A543FUW5_9PSEU</name>
<feature type="transmembrane region" description="Helical" evidence="1">
    <location>
        <begin position="103"/>
        <end position="122"/>
    </location>
</feature>
<feature type="transmembrane region" description="Helical" evidence="1">
    <location>
        <begin position="77"/>
        <end position="97"/>
    </location>
</feature>
<keyword evidence="3" id="KW-1185">Reference proteome</keyword>
<dbReference type="Proteomes" id="UP000319818">
    <property type="component" value="Unassembled WGS sequence"/>
</dbReference>
<dbReference type="AlphaFoldDB" id="A0A543FUW5"/>
<dbReference type="EMBL" id="VFPH01000002">
    <property type="protein sequence ID" value="TQM37622.1"/>
    <property type="molecule type" value="Genomic_DNA"/>
</dbReference>
<organism evidence="2 3">
    <name type="scientific">Pseudonocardia cypriaca</name>
    <dbReference type="NCBI Taxonomy" id="882449"/>
    <lineage>
        <taxon>Bacteria</taxon>
        <taxon>Bacillati</taxon>
        <taxon>Actinomycetota</taxon>
        <taxon>Actinomycetes</taxon>
        <taxon>Pseudonocardiales</taxon>
        <taxon>Pseudonocardiaceae</taxon>
        <taxon>Pseudonocardia</taxon>
    </lineage>
</organism>
<proteinExistence type="predicted"/>
<gene>
    <name evidence="2" type="ORF">FB388_4839</name>
</gene>
<evidence type="ECO:0000256" key="1">
    <source>
        <dbReference type="SAM" id="Phobius"/>
    </source>
</evidence>
<keyword evidence="1" id="KW-0812">Transmembrane</keyword>
<comment type="caution">
    <text evidence="2">The sequence shown here is derived from an EMBL/GenBank/DDBJ whole genome shotgun (WGS) entry which is preliminary data.</text>
</comment>
<protein>
    <submittedName>
        <fullName evidence="2">Putative secreted protein with PEP-CTERM sorting signal</fullName>
    </submittedName>
</protein>
<keyword evidence="1" id="KW-1133">Transmembrane helix</keyword>
<evidence type="ECO:0000313" key="2">
    <source>
        <dbReference type="EMBL" id="TQM37622.1"/>
    </source>
</evidence>
<sequence>MGVSSRTMSDRRESGRAVGMTWQRARTRSDERAARMLRAAEQTAEAAAARYRALKEAAAAPAAADGSWRPMPSWQQMLLLVIGGGILTGLLAIWLLATAYLGPAALLALPAGAGVVAGFIALRRRRPRPAAPRRRPLVADLVRAAQEMHEAEAALERLRKEHS</sequence>